<dbReference type="InterPro" id="IPR050219">
    <property type="entry name" value="DnaG_primase"/>
</dbReference>
<protein>
    <recommendedName>
        <fullName evidence="2">Toprim domain-containing protein</fullName>
    </recommendedName>
</protein>
<reference evidence="3" key="1">
    <citation type="journal article" date="2014" name="Int. J. Syst. Evol. Microbiol.">
        <title>Complete genome sequence of Corynebacterium casei LMG S-19264T (=DSM 44701T), isolated from a smear-ripened cheese.</title>
        <authorList>
            <consortium name="US DOE Joint Genome Institute (JGI-PGF)"/>
            <person name="Walter F."/>
            <person name="Albersmeier A."/>
            <person name="Kalinowski J."/>
            <person name="Ruckert C."/>
        </authorList>
    </citation>
    <scope>NUCLEOTIDE SEQUENCE</scope>
    <source>
        <strain evidence="3">CGMCC 4.7308</strain>
    </source>
</reference>
<evidence type="ECO:0000256" key="1">
    <source>
        <dbReference type="SAM" id="MobiDB-lite"/>
    </source>
</evidence>
<dbReference type="InterPro" id="IPR037068">
    <property type="entry name" value="DNA_primase_core_N_sf"/>
</dbReference>
<comment type="caution">
    <text evidence="3">The sequence shown here is derived from an EMBL/GenBank/DDBJ whole genome shotgun (WGS) entry which is preliminary data.</text>
</comment>
<dbReference type="SUPFAM" id="SSF56731">
    <property type="entry name" value="DNA primase core"/>
    <property type="match status" value="1"/>
</dbReference>
<dbReference type="Pfam" id="PF13155">
    <property type="entry name" value="Toprim_2"/>
    <property type="match status" value="1"/>
</dbReference>
<gene>
    <name evidence="3" type="ORF">GCM10011594_37980</name>
</gene>
<feature type="domain" description="Toprim" evidence="2">
    <location>
        <begin position="86"/>
        <end position="176"/>
    </location>
</feature>
<feature type="compositionally biased region" description="Basic and acidic residues" evidence="1">
    <location>
        <begin position="321"/>
        <end position="342"/>
    </location>
</feature>
<dbReference type="InterPro" id="IPR006171">
    <property type="entry name" value="TOPRIM_dom"/>
</dbReference>
<accession>A0A917TBD0</accession>
<keyword evidence="4" id="KW-1185">Reference proteome</keyword>
<dbReference type="GO" id="GO:0006269">
    <property type="term" value="P:DNA replication, synthesis of primer"/>
    <property type="evidence" value="ECO:0007669"/>
    <property type="project" value="TreeGrafter"/>
</dbReference>
<dbReference type="PANTHER" id="PTHR30313">
    <property type="entry name" value="DNA PRIMASE"/>
    <property type="match status" value="1"/>
</dbReference>
<name>A0A917TBD0_9ACTN</name>
<reference evidence="3" key="2">
    <citation type="submission" date="2020-09" db="EMBL/GenBank/DDBJ databases">
        <authorList>
            <person name="Sun Q."/>
            <person name="Zhou Y."/>
        </authorList>
    </citation>
    <scope>NUCLEOTIDE SEQUENCE</scope>
    <source>
        <strain evidence="3">CGMCC 4.7308</strain>
    </source>
</reference>
<dbReference type="SMART" id="SM00493">
    <property type="entry name" value="TOPRIM"/>
    <property type="match status" value="1"/>
</dbReference>
<dbReference type="GO" id="GO:0005737">
    <property type="term" value="C:cytoplasm"/>
    <property type="evidence" value="ECO:0007669"/>
    <property type="project" value="TreeGrafter"/>
</dbReference>
<sequence length="342" mass="36605">MEELLAAGLARQTSRGNLIDPFRNRLMLPIHDESGRLVAFIGRAHPREVDERTPKYQGSATTDLFSKTDLPYGMTPDTIDKLRRSASLAIVEGPMDALAVNAAARHAGRELVAVAPLGTALTAAQLATLDRIAPLADRGVVVALDNDPAGQRAAAAAHDLLLAAGVTVPRIPNLPAGQDPADVLATAGVDALATAIGRRRPLADLVVDQVLTAALRPGDHSAEGRLWALSRAARVVGRMPSEQRARQAVRVARALDLDSFQVLDSIQSHVPYDPKPQGPLGLPKPPRAMRQRAQLLADNAARLNAIGSRRDATQAARRRRFVDDGRDEDRGAEVDRGADTDW</sequence>
<dbReference type="Pfam" id="PF08275">
    <property type="entry name" value="DNAG_N"/>
    <property type="match status" value="1"/>
</dbReference>
<dbReference type="Gene3D" id="3.40.1360.10">
    <property type="match status" value="1"/>
</dbReference>
<dbReference type="PANTHER" id="PTHR30313:SF2">
    <property type="entry name" value="DNA PRIMASE"/>
    <property type="match status" value="1"/>
</dbReference>
<evidence type="ECO:0000259" key="2">
    <source>
        <dbReference type="PROSITE" id="PS50880"/>
    </source>
</evidence>
<dbReference type="CDD" id="cd03364">
    <property type="entry name" value="TOPRIM_DnaG_primases"/>
    <property type="match status" value="1"/>
</dbReference>
<evidence type="ECO:0000313" key="3">
    <source>
        <dbReference type="EMBL" id="GGM14364.1"/>
    </source>
</evidence>
<proteinExistence type="predicted"/>
<dbReference type="InterPro" id="IPR034151">
    <property type="entry name" value="TOPRIM_DnaG_bac"/>
</dbReference>
<dbReference type="Proteomes" id="UP000655208">
    <property type="component" value="Unassembled WGS sequence"/>
</dbReference>
<dbReference type="RefSeq" id="WP_188944344.1">
    <property type="nucleotide sequence ID" value="NZ_BMNA01000013.1"/>
</dbReference>
<dbReference type="EMBL" id="BMNA01000013">
    <property type="protein sequence ID" value="GGM14364.1"/>
    <property type="molecule type" value="Genomic_DNA"/>
</dbReference>
<dbReference type="PROSITE" id="PS50880">
    <property type="entry name" value="TOPRIM"/>
    <property type="match status" value="1"/>
</dbReference>
<evidence type="ECO:0000313" key="4">
    <source>
        <dbReference type="Proteomes" id="UP000655208"/>
    </source>
</evidence>
<dbReference type="InterPro" id="IPR013264">
    <property type="entry name" value="DNAG_N"/>
</dbReference>
<dbReference type="Gene3D" id="3.90.980.10">
    <property type="entry name" value="DNA primase, catalytic core, N-terminal domain"/>
    <property type="match status" value="1"/>
</dbReference>
<organism evidence="3 4">
    <name type="scientific">Nakamurella endophytica</name>
    <dbReference type="NCBI Taxonomy" id="1748367"/>
    <lineage>
        <taxon>Bacteria</taxon>
        <taxon>Bacillati</taxon>
        <taxon>Actinomycetota</taxon>
        <taxon>Actinomycetes</taxon>
        <taxon>Nakamurellales</taxon>
        <taxon>Nakamurellaceae</taxon>
        <taxon>Nakamurella</taxon>
    </lineage>
</organism>
<feature type="region of interest" description="Disordered" evidence="1">
    <location>
        <begin position="303"/>
        <end position="342"/>
    </location>
</feature>
<dbReference type="AlphaFoldDB" id="A0A917TBD0"/>